<dbReference type="KEGG" id="psty:BFS30_14200"/>
<dbReference type="Gene3D" id="2.60.120.1440">
    <property type="match status" value="1"/>
</dbReference>
<dbReference type="Pfam" id="PF16344">
    <property type="entry name" value="FecR_C"/>
    <property type="match status" value="1"/>
</dbReference>
<keyword evidence="1" id="KW-1133">Transmembrane helix</keyword>
<dbReference type="GO" id="GO:0016989">
    <property type="term" value="F:sigma factor antagonist activity"/>
    <property type="evidence" value="ECO:0007669"/>
    <property type="project" value="TreeGrafter"/>
</dbReference>
<keyword evidence="1" id="KW-0812">Transmembrane</keyword>
<accession>A0A1D7QHS7</accession>
<gene>
    <name evidence="4" type="ORF">BFS30_14200</name>
</gene>
<feature type="domain" description="FecR protein" evidence="2">
    <location>
        <begin position="111"/>
        <end position="207"/>
    </location>
</feature>
<evidence type="ECO:0000313" key="4">
    <source>
        <dbReference type="EMBL" id="AOM78221.1"/>
    </source>
</evidence>
<proteinExistence type="predicted"/>
<evidence type="ECO:0000256" key="1">
    <source>
        <dbReference type="SAM" id="Phobius"/>
    </source>
</evidence>
<evidence type="ECO:0000313" key="5">
    <source>
        <dbReference type="Proteomes" id="UP000094313"/>
    </source>
</evidence>
<evidence type="ECO:0008006" key="6">
    <source>
        <dbReference type="Google" id="ProtNLM"/>
    </source>
</evidence>
<dbReference type="Pfam" id="PF04773">
    <property type="entry name" value="FecR"/>
    <property type="match status" value="1"/>
</dbReference>
<protein>
    <recommendedName>
        <fullName evidence="6">Ferric-dicitrate binding protein FerR, regulates iron transport through sigma-19</fullName>
    </recommendedName>
</protein>
<dbReference type="Gene3D" id="3.55.50.30">
    <property type="match status" value="1"/>
</dbReference>
<organism evidence="4 5">
    <name type="scientific">Pedobacter steynii</name>
    <dbReference type="NCBI Taxonomy" id="430522"/>
    <lineage>
        <taxon>Bacteria</taxon>
        <taxon>Pseudomonadati</taxon>
        <taxon>Bacteroidota</taxon>
        <taxon>Sphingobacteriia</taxon>
        <taxon>Sphingobacteriales</taxon>
        <taxon>Sphingobacteriaceae</taxon>
        <taxon>Pedobacter</taxon>
    </lineage>
</organism>
<dbReference type="PANTHER" id="PTHR30273:SF2">
    <property type="entry name" value="PROTEIN FECR"/>
    <property type="match status" value="1"/>
</dbReference>
<dbReference type="InterPro" id="IPR006860">
    <property type="entry name" value="FecR"/>
</dbReference>
<keyword evidence="5" id="KW-1185">Reference proteome</keyword>
<name>A0A1D7QHS7_9SPHI</name>
<dbReference type="AlphaFoldDB" id="A0A1D7QHS7"/>
<evidence type="ECO:0000259" key="2">
    <source>
        <dbReference type="Pfam" id="PF04773"/>
    </source>
</evidence>
<feature type="transmembrane region" description="Helical" evidence="1">
    <location>
        <begin position="80"/>
        <end position="99"/>
    </location>
</feature>
<keyword evidence="1" id="KW-0472">Membrane</keyword>
<dbReference type="Proteomes" id="UP000094313">
    <property type="component" value="Chromosome"/>
</dbReference>
<dbReference type="EMBL" id="CP017141">
    <property type="protein sequence ID" value="AOM78221.1"/>
    <property type="molecule type" value="Genomic_DNA"/>
</dbReference>
<sequence length="344" mass="39684">MANEATSRELEELDELMAIYPDSLYYDEVLKELWANSPKERFSDQVRLHQLFEKHKLKFAEEFDANVQEEEAPVGWFKKYAGVFAIACSLFLICIAALFQLNKKDTDFDTEIVSGKGIRKKIKLPDGTLVWLNAESKLSYDNDLNQKEKRLVYLIGEAFFDVAHQKNRPFIVRTNQISVKVLGTAFNVKAYDKDPVSEATLLRGSIELSVNSMTQQKILLKPSEKFAFRNHKKERSEGKSGFQNGDDVTLKIENIAPVRIAGQDYIEETSWKDDLLVFKNESFEDLKPKLERWFNVRIEIGGSIPKSYRFTGIFKNENITEALTAMQLIKPFHFKLKADDIIIY</sequence>
<dbReference type="PIRSF" id="PIRSF018266">
    <property type="entry name" value="FecR"/>
    <property type="match status" value="1"/>
</dbReference>
<dbReference type="InterPro" id="IPR032508">
    <property type="entry name" value="FecR_C"/>
</dbReference>
<reference evidence="4 5" key="1">
    <citation type="submission" date="2016-08" db="EMBL/GenBank/DDBJ databases">
        <authorList>
            <person name="Seilhamer J.J."/>
        </authorList>
    </citation>
    <scope>NUCLEOTIDE SEQUENCE [LARGE SCALE GENOMIC DNA]</scope>
    <source>
        <strain evidence="4 5">DX4</strain>
    </source>
</reference>
<feature type="domain" description="Protein FecR C-terminal" evidence="3">
    <location>
        <begin position="276"/>
        <end position="343"/>
    </location>
</feature>
<dbReference type="InterPro" id="IPR012373">
    <property type="entry name" value="Ferrdict_sens_TM"/>
</dbReference>
<dbReference type="PANTHER" id="PTHR30273">
    <property type="entry name" value="PERIPLASMIC SIGNAL SENSOR AND SIGMA FACTOR ACTIVATOR FECR-RELATED"/>
    <property type="match status" value="1"/>
</dbReference>
<evidence type="ECO:0000259" key="3">
    <source>
        <dbReference type="Pfam" id="PF16344"/>
    </source>
</evidence>